<evidence type="ECO:0000256" key="2">
    <source>
        <dbReference type="SAM" id="MobiDB-lite"/>
    </source>
</evidence>
<dbReference type="GO" id="GO:0006631">
    <property type="term" value="P:fatty acid metabolic process"/>
    <property type="evidence" value="ECO:0007669"/>
    <property type="project" value="TreeGrafter"/>
</dbReference>
<keyword evidence="5" id="KW-1185">Reference proteome</keyword>
<dbReference type="SUPFAM" id="SSF47027">
    <property type="entry name" value="Acyl-CoA binding protein"/>
    <property type="match status" value="1"/>
</dbReference>
<dbReference type="InterPro" id="IPR014352">
    <property type="entry name" value="FERM/acyl-CoA-bd_prot_sf"/>
</dbReference>
<evidence type="ECO:0000256" key="1">
    <source>
        <dbReference type="ARBA" id="ARBA00023121"/>
    </source>
</evidence>
<dbReference type="InterPro" id="IPR000582">
    <property type="entry name" value="Acyl-CoA-binding_protein"/>
</dbReference>
<dbReference type="PANTHER" id="PTHR23310">
    <property type="entry name" value="ACYL-COA-BINDING PROTEIN, ACBP"/>
    <property type="match status" value="1"/>
</dbReference>
<sequence>MCIGSKRYCESQLSHVLTDGTLTTPQFEIYEGSVPIQTPERRVRPDDASSGVESIMEDLKQFMEDVKLSLDSLSTRVQRIEAFIGQESQRLSYRWSDVTEIKGTLEEVLRRVPKPACSEGASATRFEYVDKERLEILRRMSGNDINRFALALEKEVYIDAPDELSINVQNRTKTYTRVDFIKECIFKYYFISTEARDACLSSNLKRCPAMVMSIIFNPLSSMVAGLPSPPATQASRLLAEFVNAVNTLKRLRARFDQRQLIAFCLLIEIFYVNLQLAFQDLKNEYELLIRFDEETYSLWGLYQQAVVGSINVPKLDYIDPVEGSYMWGWIKGNKKWHAWNRCKGMTKDEAVQAYIDGVRSLEKRLPDLVEEWKDDQDPRIPDRNRYVPEEEREKIEKITREAKQARRERDAVKRREEEAMGWWDE</sequence>
<proteinExistence type="predicted"/>
<reference evidence="4 5" key="2">
    <citation type="submission" date="2018-11" db="EMBL/GenBank/DDBJ databases">
        <authorList>
            <consortium name="Pathogen Informatics"/>
        </authorList>
    </citation>
    <scope>NUCLEOTIDE SEQUENCE [LARGE SCALE GENOMIC DNA]</scope>
</reference>
<feature type="region of interest" description="Disordered" evidence="2">
    <location>
        <begin position="406"/>
        <end position="425"/>
    </location>
</feature>
<dbReference type="Gene3D" id="1.20.80.10">
    <property type="match status" value="1"/>
</dbReference>
<dbReference type="STRING" id="27835.A0A0N4XC45"/>
<dbReference type="Pfam" id="PF00887">
    <property type="entry name" value="ACBP"/>
    <property type="match status" value="1"/>
</dbReference>
<keyword evidence="1" id="KW-0446">Lipid-binding</keyword>
<protein>
    <submittedName>
        <fullName evidence="6">ACB domain-containing protein</fullName>
    </submittedName>
</protein>
<dbReference type="AlphaFoldDB" id="A0A0N4XC45"/>
<dbReference type="PANTHER" id="PTHR23310:SF124">
    <property type="entry name" value="ACB DOMAIN-CONTAINING PROTEIN"/>
    <property type="match status" value="1"/>
</dbReference>
<evidence type="ECO:0000313" key="5">
    <source>
        <dbReference type="Proteomes" id="UP000271162"/>
    </source>
</evidence>
<evidence type="ECO:0000313" key="4">
    <source>
        <dbReference type="EMBL" id="VDL61759.1"/>
    </source>
</evidence>
<evidence type="ECO:0000259" key="3">
    <source>
        <dbReference type="PROSITE" id="PS51228"/>
    </source>
</evidence>
<reference evidence="6" key="1">
    <citation type="submission" date="2017-02" db="UniProtKB">
        <authorList>
            <consortium name="WormBaseParasite"/>
        </authorList>
    </citation>
    <scope>IDENTIFICATION</scope>
</reference>
<dbReference type="WBParaSite" id="NBR_0000000001-mRNA-1">
    <property type="protein sequence ID" value="NBR_0000000001-mRNA-1"/>
    <property type="gene ID" value="NBR_0000000001"/>
</dbReference>
<dbReference type="EMBL" id="UYSL01000001">
    <property type="protein sequence ID" value="VDL61759.1"/>
    <property type="molecule type" value="Genomic_DNA"/>
</dbReference>
<feature type="compositionally biased region" description="Basic and acidic residues" evidence="2">
    <location>
        <begin position="406"/>
        <end position="418"/>
    </location>
</feature>
<dbReference type="PROSITE" id="PS51228">
    <property type="entry name" value="ACB_2"/>
    <property type="match status" value="1"/>
</dbReference>
<feature type="domain" description="ACB" evidence="3">
    <location>
        <begin position="237"/>
        <end position="367"/>
    </location>
</feature>
<accession>A0A0N4XC45</accession>
<dbReference type="Proteomes" id="UP000271162">
    <property type="component" value="Unassembled WGS sequence"/>
</dbReference>
<organism evidence="6">
    <name type="scientific">Nippostrongylus brasiliensis</name>
    <name type="common">Rat hookworm</name>
    <dbReference type="NCBI Taxonomy" id="27835"/>
    <lineage>
        <taxon>Eukaryota</taxon>
        <taxon>Metazoa</taxon>
        <taxon>Ecdysozoa</taxon>
        <taxon>Nematoda</taxon>
        <taxon>Chromadorea</taxon>
        <taxon>Rhabditida</taxon>
        <taxon>Rhabditina</taxon>
        <taxon>Rhabditomorpha</taxon>
        <taxon>Strongyloidea</taxon>
        <taxon>Heligmosomidae</taxon>
        <taxon>Nippostrongylus</taxon>
    </lineage>
</organism>
<dbReference type="InterPro" id="IPR035984">
    <property type="entry name" value="Acyl-CoA-binding_sf"/>
</dbReference>
<name>A0A0N4XC45_NIPBR</name>
<gene>
    <name evidence="4" type="ORF">NBR_LOCUS1</name>
</gene>
<evidence type="ECO:0000313" key="6">
    <source>
        <dbReference type="WBParaSite" id="NBR_0000000001-mRNA-1"/>
    </source>
</evidence>
<dbReference type="GO" id="GO:0000062">
    <property type="term" value="F:fatty-acyl-CoA binding"/>
    <property type="evidence" value="ECO:0007669"/>
    <property type="project" value="InterPro"/>
</dbReference>